<dbReference type="RefSeq" id="WP_339588249.1">
    <property type="nucleotide sequence ID" value="NZ_JBBHJZ010000003.1"/>
</dbReference>
<evidence type="ECO:0000313" key="3">
    <source>
        <dbReference type="EMBL" id="MEJ5978320.1"/>
    </source>
</evidence>
<accession>A0ABU8RZ26</accession>
<name>A0ABU8RZ26_9SPHN</name>
<dbReference type="Proteomes" id="UP001361239">
    <property type="component" value="Unassembled WGS sequence"/>
</dbReference>
<protein>
    <submittedName>
        <fullName evidence="3">SRPBCC domain-containing protein</fullName>
    </submittedName>
</protein>
<dbReference type="EMBL" id="JBBHJZ010000003">
    <property type="protein sequence ID" value="MEJ5978320.1"/>
    <property type="molecule type" value="Genomic_DNA"/>
</dbReference>
<dbReference type="InterPro" id="IPR023393">
    <property type="entry name" value="START-like_dom_sf"/>
</dbReference>
<keyword evidence="2" id="KW-0732">Signal</keyword>
<dbReference type="Pfam" id="PF10604">
    <property type="entry name" value="Polyketide_cyc2"/>
    <property type="match status" value="1"/>
</dbReference>
<feature type="region of interest" description="Disordered" evidence="1">
    <location>
        <begin position="178"/>
        <end position="197"/>
    </location>
</feature>
<feature type="signal peptide" evidence="2">
    <location>
        <begin position="1"/>
        <end position="19"/>
    </location>
</feature>
<gene>
    <name evidence="3" type="ORF">WG901_16830</name>
</gene>
<evidence type="ECO:0000256" key="2">
    <source>
        <dbReference type="SAM" id="SignalP"/>
    </source>
</evidence>
<dbReference type="SUPFAM" id="SSF55961">
    <property type="entry name" value="Bet v1-like"/>
    <property type="match status" value="1"/>
</dbReference>
<dbReference type="CDD" id="cd07814">
    <property type="entry name" value="SRPBCC_CalC_Aha1-like"/>
    <property type="match status" value="1"/>
</dbReference>
<evidence type="ECO:0000256" key="1">
    <source>
        <dbReference type="SAM" id="MobiDB-lite"/>
    </source>
</evidence>
<sequence>MRGLVLALLSLTLAVPAQAEVVARTDAGFVSRQVAEVTASPEEAWKVLVDPAEWWNGEHSFSGDAKNLSLDARAGGCFCEALPGEGEKGWLNPRGGVEHMRVVFVDKGKALRMSGALGPLQSEALRGALTITLKPVEGGTRLTWEYVVGGYMRYKPEQIVPAVDKVLGDQLSRLADKLGRKVSTEAPKPQPGMEAGR</sequence>
<proteinExistence type="predicted"/>
<evidence type="ECO:0000313" key="4">
    <source>
        <dbReference type="Proteomes" id="UP001361239"/>
    </source>
</evidence>
<organism evidence="3 4">
    <name type="scientific">Novosphingobium anseongense</name>
    <dbReference type="NCBI Taxonomy" id="3133436"/>
    <lineage>
        <taxon>Bacteria</taxon>
        <taxon>Pseudomonadati</taxon>
        <taxon>Pseudomonadota</taxon>
        <taxon>Alphaproteobacteria</taxon>
        <taxon>Sphingomonadales</taxon>
        <taxon>Sphingomonadaceae</taxon>
        <taxon>Novosphingobium</taxon>
    </lineage>
</organism>
<comment type="caution">
    <text evidence="3">The sequence shown here is derived from an EMBL/GenBank/DDBJ whole genome shotgun (WGS) entry which is preliminary data.</text>
</comment>
<dbReference type="Gene3D" id="3.30.530.20">
    <property type="match status" value="1"/>
</dbReference>
<feature type="chain" id="PRO_5045609546" evidence="2">
    <location>
        <begin position="20"/>
        <end position="197"/>
    </location>
</feature>
<dbReference type="InterPro" id="IPR019587">
    <property type="entry name" value="Polyketide_cyclase/dehydratase"/>
</dbReference>
<keyword evidence="4" id="KW-1185">Reference proteome</keyword>
<reference evidence="3 4" key="1">
    <citation type="submission" date="2024-03" db="EMBL/GenBank/DDBJ databases">
        <authorList>
            <person name="Jo J.-H."/>
        </authorList>
    </citation>
    <scope>NUCLEOTIDE SEQUENCE [LARGE SCALE GENOMIC DNA]</scope>
    <source>
        <strain evidence="3 4">PS1R-30</strain>
    </source>
</reference>